<name>E9GQL8_DAPPU</name>
<dbReference type="KEGG" id="dpx:DAPPUDRAFT_246477"/>
<dbReference type="InParanoid" id="E9GQL8"/>
<accession>E9GQL8</accession>
<organism evidence="1 2">
    <name type="scientific">Daphnia pulex</name>
    <name type="common">Water flea</name>
    <dbReference type="NCBI Taxonomy" id="6669"/>
    <lineage>
        <taxon>Eukaryota</taxon>
        <taxon>Metazoa</taxon>
        <taxon>Ecdysozoa</taxon>
        <taxon>Arthropoda</taxon>
        <taxon>Crustacea</taxon>
        <taxon>Branchiopoda</taxon>
        <taxon>Diplostraca</taxon>
        <taxon>Cladocera</taxon>
        <taxon>Anomopoda</taxon>
        <taxon>Daphniidae</taxon>
        <taxon>Daphnia</taxon>
    </lineage>
</organism>
<proteinExistence type="predicted"/>
<gene>
    <name evidence="1" type="ORF">DAPPUDRAFT_246477</name>
</gene>
<protein>
    <submittedName>
        <fullName evidence="1">Uncharacterized protein</fullName>
    </submittedName>
</protein>
<dbReference type="AlphaFoldDB" id="E9GQL8"/>
<sequence length="54" mass="5865">MECGTSEVPYDPLAMKSFGNREIGQIASRWADISVGHALNTQLSSGQCRSGYFP</sequence>
<dbReference type="EMBL" id="GL732558">
    <property type="protein sequence ID" value="EFX78133.1"/>
    <property type="molecule type" value="Genomic_DNA"/>
</dbReference>
<evidence type="ECO:0000313" key="2">
    <source>
        <dbReference type="Proteomes" id="UP000000305"/>
    </source>
</evidence>
<dbReference type="HOGENOM" id="CLU_3052452_0_0_1"/>
<evidence type="ECO:0000313" key="1">
    <source>
        <dbReference type="EMBL" id="EFX78133.1"/>
    </source>
</evidence>
<reference evidence="1 2" key="1">
    <citation type="journal article" date="2011" name="Science">
        <title>The ecoresponsive genome of Daphnia pulex.</title>
        <authorList>
            <person name="Colbourne J.K."/>
            <person name="Pfrender M.E."/>
            <person name="Gilbert D."/>
            <person name="Thomas W.K."/>
            <person name="Tucker A."/>
            <person name="Oakley T.H."/>
            <person name="Tokishita S."/>
            <person name="Aerts A."/>
            <person name="Arnold G.J."/>
            <person name="Basu M.K."/>
            <person name="Bauer D.J."/>
            <person name="Caceres C.E."/>
            <person name="Carmel L."/>
            <person name="Casola C."/>
            <person name="Choi J.H."/>
            <person name="Detter J.C."/>
            <person name="Dong Q."/>
            <person name="Dusheyko S."/>
            <person name="Eads B.D."/>
            <person name="Frohlich T."/>
            <person name="Geiler-Samerotte K.A."/>
            <person name="Gerlach D."/>
            <person name="Hatcher P."/>
            <person name="Jogdeo S."/>
            <person name="Krijgsveld J."/>
            <person name="Kriventseva E.V."/>
            <person name="Kultz D."/>
            <person name="Laforsch C."/>
            <person name="Lindquist E."/>
            <person name="Lopez J."/>
            <person name="Manak J.R."/>
            <person name="Muller J."/>
            <person name="Pangilinan J."/>
            <person name="Patwardhan R.P."/>
            <person name="Pitluck S."/>
            <person name="Pritham E.J."/>
            <person name="Rechtsteiner A."/>
            <person name="Rho M."/>
            <person name="Rogozin I.B."/>
            <person name="Sakarya O."/>
            <person name="Salamov A."/>
            <person name="Schaack S."/>
            <person name="Shapiro H."/>
            <person name="Shiga Y."/>
            <person name="Skalitzky C."/>
            <person name="Smith Z."/>
            <person name="Souvorov A."/>
            <person name="Sung W."/>
            <person name="Tang Z."/>
            <person name="Tsuchiya D."/>
            <person name="Tu H."/>
            <person name="Vos H."/>
            <person name="Wang M."/>
            <person name="Wolf Y.I."/>
            <person name="Yamagata H."/>
            <person name="Yamada T."/>
            <person name="Ye Y."/>
            <person name="Shaw J.R."/>
            <person name="Andrews J."/>
            <person name="Crease T.J."/>
            <person name="Tang H."/>
            <person name="Lucas S.M."/>
            <person name="Robertson H.M."/>
            <person name="Bork P."/>
            <person name="Koonin E.V."/>
            <person name="Zdobnov E.M."/>
            <person name="Grigoriev I.V."/>
            <person name="Lynch M."/>
            <person name="Boore J.L."/>
        </authorList>
    </citation>
    <scope>NUCLEOTIDE SEQUENCE [LARGE SCALE GENOMIC DNA]</scope>
</reference>
<dbReference type="Proteomes" id="UP000000305">
    <property type="component" value="Unassembled WGS sequence"/>
</dbReference>
<keyword evidence="2" id="KW-1185">Reference proteome</keyword>